<reference evidence="4" key="1">
    <citation type="journal article" date="2021" name="Open Biol.">
        <title>Shared evolutionary footprints suggest mitochondrial oxidative damage underlies multiple complex I losses in fungi.</title>
        <authorList>
            <person name="Schikora-Tamarit M.A."/>
            <person name="Marcet-Houben M."/>
            <person name="Nosek J."/>
            <person name="Gabaldon T."/>
        </authorList>
    </citation>
    <scope>NUCLEOTIDE SEQUENCE</scope>
    <source>
        <strain evidence="4">CBS6075</strain>
    </source>
</reference>
<evidence type="ECO:0000256" key="1">
    <source>
        <dbReference type="ARBA" id="ARBA00023125"/>
    </source>
</evidence>
<dbReference type="AlphaFoldDB" id="A0A9P8SZN0"/>
<feature type="region of interest" description="Disordered" evidence="3">
    <location>
        <begin position="24"/>
        <end position="79"/>
    </location>
</feature>
<dbReference type="InterPro" id="IPR051356">
    <property type="entry name" value="SOX/SOX-like_TF"/>
</dbReference>
<comment type="caution">
    <text evidence="4">The sequence shown here is derived from an EMBL/GenBank/DDBJ whole genome shotgun (WGS) entry which is preliminary data.</text>
</comment>
<reference evidence="4" key="2">
    <citation type="submission" date="2021-01" db="EMBL/GenBank/DDBJ databases">
        <authorList>
            <person name="Schikora-Tamarit M.A."/>
        </authorList>
    </citation>
    <scope>NUCLEOTIDE SEQUENCE</scope>
    <source>
        <strain evidence="4">CBS6075</strain>
    </source>
</reference>
<dbReference type="GO" id="GO:0005634">
    <property type="term" value="C:nucleus"/>
    <property type="evidence" value="ECO:0007669"/>
    <property type="project" value="TreeGrafter"/>
</dbReference>
<dbReference type="InterPro" id="IPR036910">
    <property type="entry name" value="HMG_box_dom_sf"/>
</dbReference>
<sequence length="646" mass="72504">MASSPVYFPPSSTIKFGSATALSSSQFSESGNGSSRSGSKQLLLQPHFPDRSQRPKTPGSRSQPVRSPAESTPRTVRLISNDNYSYSPTNFSVFPVFDQDTLDIAQNYDLMGTGNQCATWVDDKKLPNRPPNQWSHYLFHPLADELPNHQQCPLPNLPTSDPIVEYPSLYESSSFTTLNAPSSPPQHPFTFNRSYSGSEASKIQISSFFELDDFSDISEAEANELDDEDDNDFEAEFEDLGPDAFDSPLIMTNLPREEKGAHSLKTAPSNTQPHLELKGYEPGFANMAQPFSAIEPSPTPSTASLCESTSGTTVLSTTPPSSVVSKKRLFDDEDENYESKPAFDDLLSSLVFDMESKTHSLFKSSVKIPLPPFSKSRYMKITEMAAAKNLDLNQVDEVIKLFKLRNFDIKLKILSRVLGENPELDTSYPTHTDDRGLVLTESSDGGLNILAKTYAGHEDSSLIFDNSIISCFRDVKEFAIYFKQPNDTASKARKASNPTKKQRVDNPESTLDDSNEAPQYIKRPLNSFMLYRTTIVKAVVLLSLIDSLSSHVFGKLRMTYSSYDPKAELDYLKALYYNLSEPLIHQLRRECFIHKYNHHLLIQIVAVMWSTEINSVKKTFVSLAQSEKKIHAKCYPNYKYHPQRRG</sequence>
<feature type="compositionally biased region" description="Polar residues" evidence="3">
    <location>
        <begin position="59"/>
        <end position="79"/>
    </location>
</feature>
<name>A0A9P8SZN0_9ASCO</name>
<keyword evidence="5" id="KW-1185">Reference proteome</keyword>
<evidence type="ECO:0000313" key="4">
    <source>
        <dbReference type="EMBL" id="KAH3660274.1"/>
    </source>
</evidence>
<dbReference type="Proteomes" id="UP000769157">
    <property type="component" value="Unassembled WGS sequence"/>
</dbReference>
<dbReference type="PANTHER" id="PTHR45789:SF2">
    <property type="entry name" value="FI18025P1"/>
    <property type="match status" value="1"/>
</dbReference>
<dbReference type="OrthoDB" id="2307332at2759"/>
<protein>
    <submittedName>
        <fullName evidence="4">Uncharacterized protein</fullName>
    </submittedName>
</protein>
<evidence type="ECO:0000313" key="5">
    <source>
        <dbReference type="Proteomes" id="UP000769157"/>
    </source>
</evidence>
<evidence type="ECO:0000256" key="2">
    <source>
        <dbReference type="ARBA" id="ARBA00023242"/>
    </source>
</evidence>
<feature type="compositionally biased region" description="Low complexity" evidence="3">
    <location>
        <begin position="24"/>
        <end position="39"/>
    </location>
</feature>
<dbReference type="EMBL" id="JAEUBE010000504">
    <property type="protein sequence ID" value="KAH3660274.1"/>
    <property type="molecule type" value="Genomic_DNA"/>
</dbReference>
<gene>
    <name evidence="4" type="ORF">OGAPHI_006860</name>
</gene>
<dbReference type="GO" id="GO:0000978">
    <property type="term" value="F:RNA polymerase II cis-regulatory region sequence-specific DNA binding"/>
    <property type="evidence" value="ECO:0007669"/>
    <property type="project" value="TreeGrafter"/>
</dbReference>
<accession>A0A9P8SZN0</accession>
<dbReference type="GeneID" id="70238824"/>
<organism evidence="4 5">
    <name type="scientific">Ogataea philodendri</name>
    <dbReference type="NCBI Taxonomy" id="1378263"/>
    <lineage>
        <taxon>Eukaryota</taxon>
        <taxon>Fungi</taxon>
        <taxon>Dikarya</taxon>
        <taxon>Ascomycota</taxon>
        <taxon>Saccharomycotina</taxon>
        <taxon>Pichiomycetes</taxon>
        <taxon>Pichiales</taxon>
        <taxon>Pichiaceae</taxon>
        <taxon>Ogataea</taxon>
    </lineage>
</organism>
<dbReference type="PANTHER" id="PTHR45789">
    <property type="entry name" value="FI18025P1"/>
    <property type="match status" value="1"/>
</dbReference>
<evidence type="ECO:0000256" key="3">
    <source>
        <dbReference type="SAM" id="MobiDB-lite"/>
    </source>
</evidence>
<keyword evidence="1" id="KW-0238">DNA-binding</keyword>
<dbReference type="Gene3D" id="1.10.30.10">
    <property type="entry name" value="High mobility group box domain"/>
    <property type="match status" value="1"/>
</dbReference>
<dbReference type="SUPFAM" id="SSF47095">
    <property type="entry name" value="HMG-box"/>
    <property type="match status" value="1"/>
</dbReference>
<feature type="region of interest" description="Disordered" evidence="3">
    <location>
        <begin position="296"/>
        <end position="319"/>
    </location>
</feature>
<feature type="compositionally biased region" description="Low complexity" evidence="3">
    <location>
        <begin position="308"/>
        <end position="319"/>
    </location>
</feature>
<proteinExistence type="predicted"/>
<keyword evidence="2" id="KW-0539">Nucleus</keyword>
<dbReference type="RefSeq" id="XP_046057977.1">
    <property type="nucleotide sequence ID" value="XM_046208191.1"/>
</dbReference>
<dbReference type="GO" id="GO:0000981">
    <property type="term" value="F:DNA-binding transcription factor activity, RNA polymerase II-specific"/>
    <property type="evidence" value="ECO:0007669"/>
    <property type="project" value="TreeGrafter"/>
</dbReference>
<feature type="region of interest" description="Disordered" evidence="3">
    <location>
        <begin position="490"/>
        <end position="516"/>
    </location>
</feature>